<accession>A0A0F4LAJ9</accession>
<dbReference type="Gene3D" id="3.90.79.10">
    <property type="entry name" value="Nucleoside Triphosphate Pyrophosphohydrolase"/>
    <property type="match status" value="1"/>
</dbReference>
<feature type="domain" description="Nudix hydrolase" evidence="1">
    <location>
        <begin position="1"/>
        <end position="131"/>
    </location>
</feature>
<proteinExistence type="predicted"/>
<evidence type="ECO:0000259" key="1">
    <source>
        <dbReference type="PROSITE" id="PS51462"/>
    </source>
</evidence>
<dbReference type="Pfam" id="PF00293">
    <property type="entry name" value="NUDIX"/>
    <property type="match status" value="1"/>
</dbReference>
<dbReference type="PANTHER" id="PTHR43736:SF2">
    <property type="entry name" value="MUTT_NUDIX FAMILY PROTEIN"/>
    <property type="match status" value="1"/>
</dbReference>
<dbReference type="PANTHER" id="PTHR43736">
    <property type="entry name" value="ADP-RIBOSE PYROPHOSPHATASE"/>
    <property type="match status" value="1"/>
</dbReference>
<dbReference type="STRING" id="1218493.JF76_16160"/>
<protein>
    <submittedName>
        <fullName evidence="2">MutT/nudix family protein</fullName>
    </submittedName>
</protein>
<name>A0A0F4LAJ9_9LACO</name>
<dbReference type="InterPro" id="IPR000086">
    <property type="entry name" value="NUDIX_hydrolase_dom"/>
</dbReference>
<dbReference type="AlphaFoldDB" id="A0A0F4LAJ9"/>
<dbReference type="PATRIC" id="fig|1218493.3.peg.1690"/>
<sequence length="131" mass="15336">MRARVILYNKENKAVLLIHRFKNGRNYWVIPGGGAEKNETPIDTAIREINEELSIHLKPTDLMHFFKYEEKEYEEFYYAKIPYIVAPKISGEERERSSSNNVYQPEWVAVKELPKINLMPPEIAAKIVTLI</sequence>
<dbReference type="HOGENOM" id="CLU_037162_18_9_9"/>
<dbReference type="Proteomes" id="UP000033533">
    <property type="component" value="Unassembled WGS sequence"/>
</dbReference>
<gene>
    <name evidence="2" type="ORF">JF76_16160</name>
</gene>
<evidence type="ECO:0000313" key="2">
    <source>
        <dbReference type="EMBL" id="KJY54591.1"/>
    </source>
</evidence>
<reference evidence="2 3" key="1">
    <citation type="submission" date="2014-12" db="EMBL/GenBank/DDBJ databases">
        <title>Comparative genomics of the lactic acid bacteria isolated from the honey bee gut.</title>
        <authorList>
            <person name="Ellegaard K.M."/>
            <person name="Tamarit D."/>
            <person name="Javelind E."/>
            <person name="Olofsson T."/>
            <person name="Andersson S.G."/>
            <person name="Vasquez A."/>
        </authorList>
    </citation>
    <scope>NUCLEOTIDE SEQUENCE [LARGE SCALE GENOMIC DNA]</scope>
    <source>
        <strain evidence="2 3">Biut2</strain>
    </source>
</reference>
<dbReference type="OrthoDB" id="511483at2"/>
<dbReference type="PROSITE" id="PS51462">
    <property type="entry name" value="NUDIX"/>
    <property type="match status" value="1"/>
</dbReference>
<evidence type="ECO:0000313" key="3">
    <source>
        <dbReference type="Proteomes" id="UP000033533"/>
    </source>
</evidence>
<dbReference type="RefSeq" id="WP_045928593.1">
    <property type="nucleotide sequence ID" value="NZ_JBHSZS010000026.1"/>
</dbReference>
<comment type="caution">
    <text evidence="2">The sequence shown here is derived from an EMBL/GenBank/DDBJ whole genome shotgun (WGS) entry which is preliminary data.</text>
</comment>
<dbReference type="EMBL" id="JXBY01000025">
    <property type="protein sequence ID" value="KJY54591.1"/>
    <property type="molecule type" value="Genomic_DNA"/>
</dbReference>
<organism evidence="2 3">
    <name type="scientific">Lactobacillus kullabergensis</name>
    <dbReference type="NCBI Taxonomy" id="1218493"/>
    <lineage>
        <taxon>Bacteria</taxon>
        <taxon>Bacillati</taxon>
        <taxon>Bacillota</taxon>
        <taxon>Bacilli</taxon>
        <taxon>Lactobacillales</taxon>
        <taxon>Lactobacillaceae</taxon>
        <taxon>Lactobacillus</taxon>
    </lineage>
</organism>
<dbReference type="InterPro" id="IPR015797">
    <property type="entry name" value="NUDIX_hydrolase-like_dom_sf"/>
</dbReference>
<dbReference type="SUPFAM" id="SSF55811">
    <property type="entry name" value="Nudix"/>
    <property type="match status" value="1"/>
</dbReference>